<dbReference type="PANTHER" id="PTHR23316">
    <property type="entry name" value="IMPORTIN ALPHA"/>
    <property type="match status" value="1"/>
</dbReference>
<accession>A0A195F5U6</accession>
<reference evidence="4 5" key="1">
    <citation type="submission" date="2016-03" db="EMBL/GenBank/DDBJ databases">
        <title>Trachymyrmex septentrionalis WGS genome.</title>
        <authorList>
            <person name="Nygaard S."/>
            <person name="Hu H."/>
            <person name="Boomsma J."/>
            <person name="Zhang G."/>
        </authorList>
    </citation>
    <scope>NUCLEOTIDE SEQUENCE [LARGE SCALE GENOMIC DNA]</scope>
    <source>
        <strain evidence="4">Tsep2-gDNA-1</strain>
        <tissue evidence="4">Whole body</tissue>
    </source>
</reference>
<keyword evidence="3" id="KW-0653">Protein transport</keyword>
<dbReference type="Pfam" id="PF16186">
    <property type="entry name" value="Arm_3"/>
    <property type="match status" value="1"/>
</dbReference>
<dbReference type="Gene3D" id="1.25.10.10">
    <property type="entry name" value="Leucine-rich Repeat Variant"/>
    <property type="match status" value="2"/>
</dbReference>
<evidence type="ECO:0000256" key="1">
    <source>
        <dbReference type="ARBA" id="ARBA00010394"/>
    </source>
</evidence>
<protein>
    <submittedName>
        <fullName evidence="4">Importin subunit alpha</fullName>
    </submittedName>
</protein>
<keyword evidence="2" id="KW-0813">Transport</keyword>
<dbReference type="InterPro" id="IPR000225">
    <property type="entry name" value="Armadillo"/>
</dbReference>
<dbReference type="STRING" id="34720.A0A195F5U6"/>
<gene>
    <name evidence="4" type="ORF">ALC56_10279</name>
</gene>
<dbReference type="Proteomes" id="UP000078541">
    <property type="component" value="Unassembled WGS sequence"/>
</dbReference>
<keyword evidence="5" id="KW-1185">Reference proteome</keyword>
<evidence type="ECO:0000313" key="4">
    <source>
        <dbReference type="EMBL" id="KYN35444.1"/>
    </source>
</evidence>
<sequence length="915" mass="104197">MYFQENYDDIVAINFEINMIDEEMLRIKWEEMELCKTIKEVRLTKRNFDIEQELFDLMYKTSPDFDLTELDEIADNINSSDETLQLIGIQTYRKLGRQRKTVNNMLFGDILSRCIEFLDSDNICLQCEVISLLTVITLNGSEESKNRKKYEAIPKLLKLLKSASSIVEQIVYVLGNIIDIPYARDLALEYDAISLVVDLIKPDTSVTFMDNISWLLSNLCQRSPPLSLELIRPVLPVFDRLLSSENNNIISDTCRILYYLTNGVNNNIQAIMETGILPKILNCLISKMKSILIPAWLTVRNIAVMGDNTQRDAIILAGGLSRLRSLYWYYGDKKNIIAEQIMWLICKMARDTDQIQSVIDAGLLLTLINEILFGETKVIAIWAVTTMMTRATDQQFTQFINAGIVPALCNLLPSNDQTNITVLTGLTKILHAAEKRKLLKNFVIMIKTIGGLDKIETLQHHKNEKVYKKSLNIIDTFFSRKTKPKFPNLMTEAVVPSFLSDGTMQSQTQSSDKVQILAIHIYSELFNLKKNLSASDTLEDDVLPCCIELLDSDNFVVQFELITLLTAVTSDTFSKEAQYVIKNGLISKLVKLLQSASPKIVEKAMHSLGIIIKDRPYARDLALEENALLSLVNLIKPDTSTGSIYNIVRTLTYLCKRSNSALSLDRIRPILPVFKRLFNNQNIGEELRSNICKMLSYITYGSNHNVRAVLETGILLKIVYCLTLKEKSILIPALQTIKNIVAIDEAAESEASIVANYLPIFYSLLQNHLDEDIIQEIILIIFEMVTNMDQIQNVLDANLLPSLMKIFVVFVSMFKWLLKDLFSRATKQYLTVVLINVEILSDFSTLLNAKDFDNIINALDGLNNICDVAEKVGEREKLVTIMKKVEILDKLKVLQYHRYEIIYEKSMVILSSWFS</sequence>
<dbReference type="InterPro" id="IPR032413">
    <property type="entry name" value="Arm_3"/>
</dbReference>
<evidence type="ECO:0000256" key="3">
    <source>
        <dbReference type="ARBA" id="ARBA00022927"/>
    </source>
</evidence>
<evidence type="ECO:0000313" key="5">
    <source>
        <dbReference type="Proteomes" id="UP000078541"/>
    </source>
</evidence>
<organism evidence="4 5">
    <name type="scientific">Trachymyrmex septentrionalis</name>
    <dbReference type="NCBI Taxonomy" id="34720"/>
    <lineage>
        <taxon>Eukaryota</taxon>
        <taxon>Metazoa</taxon>
        <taxon>Ecdysozoa</taxon>
        <taxon>Arthropoda</taxon>
        <taxon>Hexapoda</taxon>
        <taxon>Insecta</taxon>
        <taxon>Pterygota</taxon>
        <taxon>Neoptera</taxon>
        <taxon>Endopterygota</taxon>
        <taxon>Hymenoptera</taxon>
        <taxon>Apocrita</taxon>
        <taxon>Aculeata</taxon>
        <taxon>Formicoidea</taxon>
        <taxon>Formicidae</taxon>
        <taxon>Myrmicinae</taxon>
        <taxon>Trachymyrmex</taxon>
    </lineage>
</organism>
<dbReference type="InterPro" id="IPR011989">
    <property type="entry name" value="ARM-like"/>
</dbReference>
<dbReference type="GO" id="GO:0015031">
    <property type="term" value="P:protein transport"/>
    <property type="evidence" value="ECO:0007669"/>
    <property type="project" value="UniProtKB-KW"/>
</dbReference>
<dbReference type="InterPro" id="IPR016024">
    <property type="entry name" value="ARM-type_fold"/>
</dbReference>
<proteinExistence type="inferred from homology"/>
<name>A0A195F5U6_9HYME</name>
<evidence type="ECO:0000256" key="2">
    <source>
        <dbReference type="ARBA" id="ARBA00022448"/>
    </source>
</evidence>
<dbReference type="EMBL" id="KQ981810">
    <property type="protein sequence ID" value="KYN35444.1"/>
    <property type="molecule type" value="Genomic_DNA"/>
</dbReference>
<comment type="similarity">
    <text evidence="1">Belongs to the importin alpha family.</text>
</comment>
<dbReference type="SMART" id="SM00185">
    <property type="entry name" value="ARM"/>
    <property type="match status" value="11"/>
</dbReference>
<dbReference type="SUPFAM" id="SSF48371">
    <property type="entry name" value="ARM repeat"/>
    <property type="match status" value="2"/>
</dbReference>
<dbReference type="AlphaFoldDB" id="A0A195F5U6"/>